<name>A0A6A6P843_9PEZI</name>
<accession>A0A6A6P843</accession>
<evidence type="ECO:0000256" key="1">
    <source>
        <dbReference type="SAM" id="Phobius"/>
    </source>
</evidence>
<gene>
    <name evidence="2" type="ORF">BDY21DRAFT_337154</name>
</gene>
<evidence type="ECO:0000313" key="2">
    <source>
        <dbReference type="EMBL" id="KAF2460008.1"/>
    </source>
</evidence>
<protein>
    <submittedName>
        <fullName evidence="2">Uncharacterized protein</fullName>
    </submittedName>
</protein>
<keyword evidence="1" id="KW-0812">Transmembrane</keyword>
<keyword evidence="1" id="KW-0472">Membrane</keyword>
<feature type="transmembrane region" description="Helical" evidence="1">
    <location>
        <begin position="53"/>
        <end position="72"/>
    </location>
</feature>
<reference evidence="2" key="1">
    <citation type="journal article" date="2020" name="Stud. Mycol.">
        <title>101 Dothideomycetes genomes: a test case for predicting lifestyles and emergence of pathogens.</title>
        <authorList>
            <person name="Haridas S."/>
            <person name="Albert R."/>
            <person name="Binder M."/>
            <person name="Bloem J."/>
            <person name="Labutti K."/>
            <person name="Salamov A."/>
            <person name="Andreopoulos B."/>
            <person name="Baker S."/>
            <person name="Barry K."/>
            <person name="Bills G."/>
            <person name="Bluhm B."/>
            <person name="Cannon C."/>
            <person name="Castanera R."/>
            <person name="Culley D."/>
            <person name="Daum C."/>
            <person name="Ezra D."/>
            <person name="Gonzalez J."/>
            <person name="Henrissat B."/>
            <person name="Kuo A."/>
            <person name="Liang C."/>
            <person name="Lipzen A."/>
            <person name="Lutzoni F."/>
            <person name="Magnuson J."/>
            <person name="Mondo S."/>
            <person name="Nolan M."/>
            <person name="Ohm R."/>
            <person name="Pangilinan J."/>
            <person name="Park H.-J."/>
            <person name="Ramirez L."/>
            <person name="Alfaro M."/>
            <person name="Sun H."/>
            <person name="Tritt A."/>
            <person name="Yoshinaga Y."/>
            <person name="Zwiers L.-H."/>
            <person name="Turgeon B."/>
            <person name="Goodwin S."/>
            <person name="Spatafora J."/>
            <person name="Crous P."/>
            <person name="Grigoriev I."/>
        </authorList>
    </citation>
    <scope>NUCLEOTIDE SEQUENCE</scope>
    <source>
        <strain evidence="2">ATCC 16933</strain>
    </source>
</reference>
<proteinExistence type="predicted"/>
<dbReference type="AlphaFoldDB" id="A0A6A6P843"/>
<dbReference type="EMBL" id="MU001674">
    <property type="protein sequence ID" value="KAF2460008.1"/>
    <property type="molecule type" value="Genomic_DNA"/>
</dbReference>
<keyword evidence="1" id="KW-1133">Transmembrane helix</keyword>
<sequence>MALGAAEAGSIAADGKTREFGCALGFSSSLPFAIVALFVLLGGKGCTPQPRHLVLFSNMLIYPYAGGVHGYSNSREPHR</sequence>
<evidence type="ECO:0000313" key="3">
    <source>
        <dbReference type="Proteomes" id="UP000799766"/>
    </source>
</evidence>
<feature type="transmembrane region" description="Helical" evidence="1">
    <location>
        <begin position="23"/>
        <end position="41"/>
    </location>
</feature>
<organism evidence="2 3">
    <name type="scientific">Lineolata rhizophorae</name>
    <dbReference type="NCBI Taxonomy" id="578093"/>
    <lineage>
        <taxon>Eukaryota</taxon>
        <taxon>Fungi</taxon>
        <taxon>Dikarya</taxon>
        <taxon>Ascomycota</taxon>
        <taxon>Pezizomycotina</taxon>
        <taxon>Dothideomycetes</taxon>
        <taxon>Dothideomycetes incertae sedis</taxon>
        <taxon>Lineolatales</taxon>
        <taxon>Lineolataceae</taxon>
        <taxon>Lineolata</taxon>
    </lineage>
</organism>
<dbReference type="Proteomes" id="UP000799766">
    <property type="component" value="Unassembled WGS sequence"/>
</dbReference>
<keyword evidence="3" id="KW-1185">Reference proteome</keyword>